<organism evidence="1">
    <name type="scientific">Anguilla anguilla</name>
    <name type="common">European freshwater eel</name>
    <name type="synonym">Muraena anguilla</name>
    <dbReference type="NCBI Taxonomy" id="7936"/>
    <lineage>
        <taxon>Eukaryota</taxon>
        <taxon>Metazoa</taxon>
        <taxon>Chordata</taxon>
        <taxon>Craniata</taxon>
        <taxon>Vertebrata</taxon>
        <taxon>Euteleostomi</taxon>
        <taxon>Actinopterygii</taxon>
        <taxon>Neopterygii</taxon>
        <taxon>Teleostei</taxon>
        <taxon>Anguilliformes</taxon>
        <taxon>Anguillidae</taxon>
        <taxon>Anguilla</taxon>
    </lineage>
</organism>
<proteinExistence type="predicted"/>
<accession>A0A0E9XIA4</accession>
<protein>
    <submittedName>
        <fullName evidence="1">Uncharacterized protein</fullName>
    </submittedName>
</protein>
<reference evidence="1" key="1">
    <citation type="submission" date="2014-11" db="EMBL/GenBank/DDBJ databases">
        <authorList>
            <person name="Amaro Gonzalez C."/>
        </authorList>
    </citation>
    <scope>NUCLEOTIDE SEQUENCE</scope>
</reference>
<sequence length="41" mass="4830">MHALYQLRCDKILYHSIFTELVVRRGFVTTSLSSIPYFLIP</sequence>
<dbReference type="AlphaFoldDB" id="A0A0E9XIA4"/>
<dbReference type="EMBL" id="GBXM01006125">
    <property type="protein sequence ID" value="JAI02453.1"/>
    <property type="molecule type" value="Transcribed_RNA"/>
</dbReference>
<name>A0A0E9XIA4_ANGAN</name>
<reference evidence="1" key="2">
    <citation type="journal article" date="2015" name="Fish Shellfish Immunol.">
        <title>Early steps in the European eel (Anguilla anguilla)-Vibrio vulnificus interaction in the gills: Role of the RtxA13 toxin.</title>
        <authorList>
            <person name="Callol A."/>
            <person name="Pajuelo D."/>
            <person name="Ebbesson L."/>
            <person name="Teles M."/>
            <person name="MacKenzie S."/>
            <person name="Amaro C."/>
        </authorList>
    </citation>
    <scope>NUCLEOTIDE SEQUENCE</scope>
</reference>
<evidence type="ECO:0000313" key="1">
    <source>
        <dbReference type="EMBL" id="JAI02453.1"/>
    </source>
</evidence>